<dbReference type="Proteomes" id="UP001458880">
    <property type="component" value="Unassembled WGS sequence"/>
</dbReference>
<feature type="transmembrane region" description="Helical" evidence="6">
    <location>
        <begin position="248"/>
        <end position="273"/>
    </location>
</feature>
<keyword evidence="3 6" id="KW-0812">Transmembrane</keyword>
<evidence type="ECO:0000256" key="6">
    <source>
        <dbReference type="RuleBase" id="RU280814"/>
    </source>
</evidence>
<gene>
    <name evidence="8" type="ORF">QE152_g3807</name>
</gene>
<dbReference type="InterPro" id="IPR049452">
    <property type="entry name" value="Anoctamin_TM"/>
</dbReference>
<evidence type="ECO:0000256" key="3">
    <source>
        <dbReference type="ARBA" id="ARBA00022692"/>
    </source>
</evidence>
<feature type="transmembrane region" description="Helical" evidence="6">
    <location>
        <begin position="151"/>
        <end position="176"/>
    </location>
</feature>
<dbReference type="PANTHER" id="PTHR12308:SF84">
    <property type="entry name" value="ANOCTAMIN"/>
    <property type="match status" value="1"/>
</dbReference>
<evidence type="ECO:0000256" key="5">
    <source>
        <dbReference type="ARBA" id="ARBA00023136"/>
    </source>
</evidence>
<evidence type="ECO:0000256" key="2">
    <source>
        <dbReference type="ARBA" id="ARBA00009671"/>
    </source>
</evidence>
<reference evidence="8 9" key="1">
    <citation type="journal article" date="2024" name="BMC Genomics">
        <title>De novo assembly and annotation of Popillia japonica's genome with initial clues to its potential as an invasive pest.</title>
        <authorList>
            <person name="Cucini C."/>
            <person name="Boschi S."/>
            <person name="Funari R."/>
            <person name="Cardaioli E."/>
            <person name="Iannotti N."/>
            <person name="Marturano G."/>
            <person name="Paoli F."/>
            <person name="Bruttini M."/>
            <person name="Carapelli A."/>
            <person name="Frati F."/>
            <person name="Nardi F."/>
        </authorList>
    </citation>
    <scope>NUCLEOTIDE SEQUENCE [LARGE SCALE GENOMIC DNA]</scope>
    <source>
        <strain evidence="8">DMR45628</strain>
    </source>
</reference>
<dbReference type="GO" id="GO:0005886">
    <property type="term" value="C:plasma membrane"/>
    <property type="evidence" value="ECO:0007669"/>
    <property type="project" value="TreeGrafter"/>
</dbReference>
<dbReference type="InterPro" id="IPR007632">
    <property type="entry name" value="Anoctamin"/>
</dbReference>
<accession>A0AAW1MZ72</accession>
<feature type="transmembrane region" description="Helical" evidence="6">
    <location>
        <begin position="21"/>
        <end position="45"/>
    </location>
</feature>
<evidence type="ECO:0000313" key="9">
    <source>
        <dbReference type="Proteomes" id="UP001458880"/>
    </source>
</evidence>
<name>A0AAW1MZ72_POPJA</name>
<proteinExistence type="inferred from homology"/>
<comment type="similarity">
    <text evidence="2 6">Belongs to the anoctamin family.</text>
</comment>
<evidence type="ECO:0000313" key="8">
    <source>
        <dbReference type="EMBL" id="KAK9752941.1"/>
    </source>
</evidence>
<comment type="caution">
    <text evidence="8">The sequence shown here is derived from an EMBL/GenBank/DDBJ whole genome shotgun (WGS) entry which is preliminary data.</text>
</comment>
<keyword evidence="4 6" id="KW-1133">Transmembrane helix</keyword>
<sequence length="299" mass="34908">MVSKDWKGRFFQHPGIEEEILLREVCDFSGCTINLAIHLIIVLLIKSFVMNAVQIAKPTIARWIKNRRRATQTDDIEHLPPWEKQYTMSPLDRFFLVDEYQEIALQYGFVALFSTAFTLAPIFALLHSLISIKVDGSKFLRAFRRPVPVRVPGVIAWQGIFRMITLVGVTINAFVIGFTLEFIPRQIYIYSKNKTKNFIETGLSLFDTDDFPDKKGIEHPKYCYYKSKRHPPTHPRKYEFTKDYWYEISIRIAFVIIYEQVVFMLTSILAYAIPDTPRSIKEKIEIEKTKLLKKKLAGE</sequence>
<dbReference type="AlphaFoldDB" id="A0AAW1MZ72"/>
<organism evidence="8 9">
    <name type="scientific">Popillia japonica</name>
    <name type="common">Japanese beetle</name>
    <dbReference type="NCBI Taxonomy" id="7064"/>
    <lineage>
        <taxon>Eukaryota</taxon>
        <taxon>Metazoa</taxon>
        <taxon>Ecdysozoa</taxon>
        <taxon>Arthropoda</taxon>
        <taxon>Hexapoda</taxon>
        <taxon>Insecta</taxon>
        <taxon>Pterygota</taxon>
        <taxon>Neoptera</taxon>
        <taxon>Endopterygota</taxon>
        <taxon>Coleoptera</taxon>
        <taxon>Polyphaga</taxon>
        <taxon>Scarabaeiformia</taxon>
        <taxon>Scarabaeidae</taxon>
        <taxon>Rutelinae</taxon>
        <taxon>Popillia</taxon>
    </lineage>
</organism>
<evidence type="ECO:0000256" key="1">
    <source>
        <dbReference type="ARBA" id="ARBA00004141"/>
    </source>
</evidence>
<dbReference type="Pfam" id="PF04547">
    <property type="entry name" value="Anoctamin"/>
    <property type="match status" value="1"/>
</dbReference>
<evidence type="ECO:0000259" key="7">
    <source>
        <dbReference type="Pfam" id="PF04547"/>
    </source>
</evidence>
<evidence type="ECO:0000256" key="4">
    <source>
        <dbReference type="ARBA" id="ARBA00022989"/>
    </source>
</evidence>
<feature type="transmembrane region" description="Helical" evidence="6">
    <location>
        <begin position="104"/>
        <end position="130"/>
    </location>
</feature>
<dbReference type="PANTHER" id="PTHR12308">
    <property type="entry name" value="ANOCTAMIN"/>
    <property type="match status" value="1"/>
</dbReference>
<feature type="domain" description="Anoctamin transmembrane" evidence="7">
    <location>
        <begin position="9"/>
        <end position="285"/>
    </location>
</feature>
<dbReference type="EMBL" id="JASPKY010000016">
    <property type="protein sequence ID" value="KAK9752941.1"/>
    <property type="molecule type" value="Genomic_DNA"/>
</dbReference>
<comment type="subcellular location">
    <subcellularLocation>
        <location evidence="1 6">Membrane</location>
        <topology evidence="1 6">Multi-pass membrane protein</topology>
    </subcellularLocation>
</comment>
<keyword evidence="5 6" id="KW-0472">Membrane</keyword>
<dbReference type="GO" id="GO:0005254">
    <property type="term" value="F:chloride channel activity"/>
    <property type="evidence" value="ECO:0007669"/>
    <property type="project" value="TreeGrafter"/>
</dbReference>
<comment type="caution">
    <text evidence="6">Lacks conserved residue(s) required for the propagation of feature annotation.</text>
</comment>
<keyword evidence="9" id="KW-1185">Reference proteome</keyword>
<protein>
    <recommendedName>
        <fullName evidence="6">Anoctamin</fullName>
    </recommendedName>
</protein>